<dbReference type="InterPro" id="IPR011990">
    <property type="entry name" value="TPR-like_helical_dom_sf"/>
</dbReference>
<dbReference type="CDD" id="cd02947">
    <property type="entry name" value="TRX_family"/>
    <property type="match status" value="1"/>
</dbReference>
<gene>
    <name evidence="6" type="ORF">DVW87_14970</name>
</gene>
<proteinExistence type="predicted"/>
<evidence type="ECO:0000259" key="5">
    <source>
        <dbReference type="PROSITE" id="PS51352"/>
    </source>
</evidence>
<dbReference type="Pfam" id="PF14561">
    <property type="entry name" value="TPR_20"/>
    <property type="match status" value="1"/>
</dbReference>
<name>A0A369VR56_9SPHN</name>
<dbReference type="GO" id="GO:0006950">
    <property type="term" value="P:response to stress"/>
    <property type="evidence" value="ECO:0007669"/>
    <property type="project" value="UniProtKB-ARBA"/>
</dbReference>
<keyword evidence="1" id="KW-0813">Transport</keyword>
<dbReference type="GO" id="GO:0005737">
    <property type="term" value="C:cytoplasm"/>
    <property type="evidence" value="ECO:0007669"/>
    <property type="project" value="TreeGrafter"/>
</dbReference>
<evidence type="ECO:0000256" key="2">
    <source>
        <dbReference type="ARBA" id="ARBA00022982"/>
    </source>
</evidence>
<dbReference type="SUPFAM" id="SSF52833">
    <property type="entry name" value="Thioredoxin-like"/>
    <property type="match status" value="1"/>
</dbReference>
<dbReference type="Gene3D" id="1.25.40.10">
    <property type="entry name" value="Tetratricopeptide repeat domain"/>
    <property type="match status" value="2"/>
</dbReference>
<dbReference type="OrthoDB" id="9790390at2"/>
<dbReference type="InterPro" id="IPR017937">
    <property type="entry name" value="Thioredoxin_CS"/>
</dbReference>
<dbReference type="AlphaFoldDB" id="A0A369VR56"/>
<dbReference type="PROSITE" id="PS51352">
    <property type="entry name" value="THIOREDOXIN_2"/>
    <property type="match status" value="1"/>
</dbReference>
<dbReference type="Proteomes" id="UP000253918">
    <property type="component" value="Unassembled WGS sequence"/>
</dbReference>
<comment type="caution">
    <text evidence="6">The sequence shown here is derived from an EMBL/GenBank/DDBJ whole genome shotgun (WGS) entry which is preliminary data.</text>
</comment>
<dbReference type="InterPro" id="IPR036249">
    <property type="entry name" value="Thioredoxin-like_sf"/>
</dbReference>
<evidence type="ECO:0000256" key="3">
    <source>
        <dbReference type="ARBA" id="ARBA00023157"/>
    </source>
</evidence>
<feature type="domain" description="Thioredoxin" evidence="5">
    <location>
        <begin position="1"/>
        <end position="111"/>
    </location>
</feature>
<dbReference type="Pfam" id="PF14559">
    <property type="entry name" value="TPR_19"/>
    <property type="match status" value="1"/>
</dbReference>
<dbReference type="RefSeq" id="WP_114688604.1">
    <property type="nucleotide sequence ID" value="NZ_QQNB01000003.1"/>
</dbReference>
<keyword evidence="7" id="KW-1185">Reference proteome</keyword>
<dbReference type="EMBL" id="QQNB01000003">
    <property type="protein sequence ID" value="RDE04866.1"/>
    <property type="molecule type" value="Genomic_DNA"/>
</dbReference>
<organism evidence="6 7">
    <name type="scientific">Sphingomonas aracearum</name>
    <dbReference type="NCBI Taxonomy" id="2283317"/>
    <lineage>
        <taxon>Bacteria</taxon>
        <taxon>Pseudomonadati</taxon>
        <taxon>Pseudomonadota</taxon>
        <taxon>Alphaproteobacteria</taxon>
        <taxon>Sphingomonadales</taxon>
        <taxon>Sphingomonadaceae</taxon>
        <taxon>Sphingomonas</taxon>
    </lineage>
</organism>
<dbReference type="PROSITE" id="PS00194">
    <property type="entry name" value="THIOREDOXIN_1"/>
    <property type="match status" value="1"/>
</dbReference>
<dbReference type="PANTHER" id="PTHR45663:SF11">
    <property type="entry name" value="GEO12009P1"/>
    <property type="match status" value="1"/>
</dbReference>
<reference evidence="6 7" key="1">
    <citation type="submission" date="2018-07" db="EMBL/GenBank/DDBJ databases">
        <title>a novel species of Sphingomonas isolated from the rhizosphere soil of Araceae plant.</title>
        <authorList>
            <person name="Zhiyong W."/>
            <person name="Qinglan Z."/>
            <person name="Zhiwei F."/>
            <person name="Ding X."/>
            <person name="Gejiao W."/>
            <person name="Shixue Z."/>
        </authorList>
    </citation>
    <scope>NUCLEOTIDE SEQUENCE [LARGE SCALE GENOMIC DNA]</scope>
    <source>
        <strain evidence="6 7">WZY 27</strain>
    </source>
</reference>
<evidence type="ECO:0000256" key="1">
    <source>
        <dbReference type="ARBA" id="ARBA00022448"/>
    </source>
</evidence>
<dbReference type="PANTHER" id="PTHR45663">
    <property type="entry name" value="GEO12009P1"/>
    <property type="match status" value="1"/>
</dbReference>
<keyword evidence="3" id="KW-1015">Disulfide bond</keyword>
<evidence type="ECO:0000256" key="4">
    <source>
        <dbReference type="ARBA" id="ARBA00023284"/>
    </source>
</evidence>
<keyword evidence="2" id="KW-0249">Electron transport</keyword>
<dbReference type="Gene3D" id="3.40.30.10">
    <property type="entry name" value="Glutaredoxin"/>
    <property type="match status" value="1"/>
</dbReference>
<dbReference type="PRINTS" id="PR00421">
    <property type="entry name" value="THIOREDOXIN"/>
</dbReference>
<dbReference type="Pfam" id="PF00085">
    <property type="entry name" value="Thioredoxin"/>
    <property type="match status" value="1"/>
</dbReference>
<keyword evidence="4" id="KW-0676">Redox-active center</keyword>
<sequence length="298" mass="32038">MSPAEKEAVEAFRRDVVEPSMTSLVLIDFWAEWCGPCKALSPLLDKIAAAYADKGVVLAKIDTDKNQFIAAQFQIRSIPTVYAMFQGQLVADLTNARTESQLRALLDQLLKQLPIQSSAADAEAELEPLIAMGEQVLGEGDGERALGIFTQLAEMAPENVAVLSGLLRALVATQQFDDAEALLADLPEEAAGAPEIERARSALALARTARPVDDLSALAAEVAANPDDLDKRFELAGGQMAAGDRDAAAETLLGIVAADREWNEGAARQQLLKLFEVVGLEDPWVSQQRRKLSAILFG</sequence>
<protein>
    <submittedName>
        <fullName evidence="6">Co-chaperone YbbN</fullName>
    </submittedName>
</protein>
<dbReference type="InterPro" id="IPR013766">
    <property type="entry name" value="Thioredoxin_domain"/>
</dbReference>
<accession>A0A369VR56</accession>
<evidence type="ECO:0000313" key="6">
    <source>
        <dbReference type="EMBL" id="RDE04866.1"/>
    </source>
</evidence>
<dbReference type="GO" id="GO:0015035">
    <property type="term" value="F:protein-disulfide reductase activity"/>
    <property type="evidence" value="ECO:0007669"/>
    <property type="project" value="TreeGrafter"/>
</dbReference>
<evidence type="ECO:0000313" key="7">
    <source>
        <dbReference type="Proteomes" id="UP000253918"/>
    </source>
</evidence>